<keyword evidence="6 7" id="KW-0472">Membrane</keyword>
<dbReference type="Gene3D" id="1.10.3720.10">
    <property type="entry name" value="MetI-like"/>
    <property type="match status" value="1"/>
</dbReference>
<feature type="transmembrane region" description="Helical" evidence="7">
    <location>
        <begin position="277"/>
        <end position="302"/>
    </location>
</feature>
<feature type="transmembrane region" description="Helical" evidence="7">
    <location>
        <begin position="30"/>
        <end position="50"/>
    </location>
</feature>
<gene>
    <name evidence="10" type="ORF">HNP84_001159</name>
</gene>
<evidence type="ECO:0000256" key="1">
    <source>
        <dbReference type="ARBA" id="ARBA00004651"/>
    </source>
</evidence>
<protein>
    <submittedName>
        <fullName evidence="10">Raffinose/stachyose/melibiose transport system permease protein</fullName>
    </submittedName>
</protein>
<evidence type="ECO:0000256" key="5">
    <source>
        <dbReference type="ARBA" id="ARBA00022989"/>
    </source>
</evidence>
<keyword evidence="5 7" id="KW-1133">Transmembrane helix</keyword>
<comment type="caution">
    <text evidence="10">The sequence shown here is derived from an EMBL/GenBank/DDBJ whole genome shotgun (WGS) entry which is preliminary data.</text>
</comment>
<feature type="domain" description="ABC transmembrane type-1" evidence="9">
    <location>
        <begin position="89"/>
        <end position="303"/>
    </location>
</feature>
<evidence type="ECO:0000259" key="9">
    <source>
        <dbReference type="PROSITE" id="PS50928"/>
    </source>
</evidence>
<dbReference type="GO" id="GO:0005886">
    <property type="term" value="C:plasma membrane"/>
    <property type="evidence" value="ECO:0007669"/>
    <property type="project" value="UniProtKB-SubCell"/>
</dbReference>
<dbReference type="RefSeq" id="WP_185048275.1">
    <property type="nucleotide sequence ID" value="NZ_BAABIX010000022.1"/>
</dbReference>
<dbReference type="Pfam" id="PF00528">
    <property type="entry name" value="BPD_transp_1"/>
    <property type="match status" value="1"/>
</dbReference>
<feature type="transmembrane region" description="Helical" evidence="7">
    <location>
        <begin position="236"/>
        <end position="257"/>
    </location>
</feature>
<feature type="compositionally biased region" description="Polar residues" evidence="8">
    <location>
        <begin position="1"/>
        <end position="10"/>
    </location>
</feature>
<dbReference type="SUPFAM" id="SSF161098">
    <property type="entry name" value="MetI-like"/>
    <property type="match status" value="1"/>
</dbReference>
<dbReference type="PROSITE" id="PS50928">
    <property type="entry name" value="ABC_TM1"/>
    <property type="match status" value="1"/>
</dbReference>
<accession>A0A840P0J6</accession>
<keyword evidence="11" id="KW-1185">Reference proteome</keyword>
<keyword evidence="3" id="KW-1003">Cell membrane</keyword>
<dbReference type="GO" id="GO:0055085">
    <property type="term" value="P:transmembrane transport"/>
    <property type="evidence" value="ECO:0007669"/>
    <property type="project" value="InterPro"/>
</dbReference>
<evidence type="ECO:0000256" key="6">
    <source>
        <dbReference type="ARBA" id="ARBA00023136"/>
    </source>
</evidence>
<feature type="transmembrane region" description="Helical" evidence="7">
    <location>
        <begin position="176"/>
        <end position="199"/>
    </location>
</feature>
<evidence type="ECO:0000256" key="8">
    <source>
        <dbReference type="SAM" id="MobiDB-lite"/>
    </source>
</evidence>
<feature type="transmembrane region" description="Helical" evidence="7">
    <location>
        <begin position="94"/>
        <end position="114"/>
    </location>
</feature>
<evidence type="ECO:0000256" key="7">
    <source>
        <dbReference type="RuleBase" id="RU363032"/>
    </source>
</evidence>
<comment type="similarity">
    <text evidence="7">Belongs to the binding-protein-dependent transport system permease family.</text>
</comment>
<dbReference type="Proteomes" id="UP000578449">
    <property type="component" value="Unassembled WGS sequence"/>
</dbReference>
<dbReference type="PANTHER" id="PTHR30193:SF37">
    <property type="entry name" value="INNER MEMBRANE ABC TRANSPORTER PERMEASE PROTEIN YCJO"/>
    <property type="match status" value="1"/>
</dbReference>
<dbReference type="InterPro" id="IPR051393">
    <property type="entry name" value="ABC_transporter_permease"/>
</dbReference>
<dbReference type="PANTHER" id="PTHR30193">
    <property type="entry name" value="ABC TRANSPORTER PERMEASE PROTEIN"/>
    <property type="match status" value="1"/>
</dbReference>
<reference evidence="10 11" key="1">
    <citation type="submission" date="2020-08" db="EMBL/GenBank/DDBJ databases">
        <title>Genomic Encyclopedia of Type Strains, Phase IV (KMG-IV): sequencing the most valuable type-strain genomes for metagenomic binning, comparative biology and taxonomic classification.</title>
        <authorList>
            <person name="Goeker M."/>
        </authorList>
    </citation>
    <scope>NUCLEOTIDE SEQUENCE [LARGE SCALE GENOMIC DNA]</scope>
    <source>
        <strain evidence="10 11">DSM 45615</strain>
    </source>
</reference>
<evidence type="ECO:0000313" key="11">
    <source>
        <dbReference type="Proteomes" id="UP000578449"/>
    </source>
</evidence>
<feature type="region of interest" description="Disordered" evidence="8">
    <location>
        <begin position="1"/>
        <end position="22"/>
    </location>
</feature>
<dbReference type="CDD" id="cd06261">
    <property type="entry name" value="TM_PBP2"/>
    <property type="match status" value="1"/>
</dbReference>
<evidence type="ECO:0000313" key="10">
    <source>
        <dbReference type="EMBL" id="MBB5131453.1"/>
    </source>
</evidence>
<keyword evidence="2 7" id="KW-0813">Transport</keyword>
<evidence type="ECO:0000256" key="4">
    <source>
        <dbReference type="ARBA" id="ARBA00022692"/>
    </source>
</evidence>
<evidence type="ECO:0000256" key="2">
    <source>
        <dbReference type="ARBA" id="ARBA00022448"/>
    </source>
</evidence>
<name>A0A840P0J6_9ACTN</name>
<organism evidence="10 11">
    <name type="scientific">Thermocatellispora tengchongensis</name>
    <dbReference type="NCBI Taxonomy" id="1073253"/>
    <lineage>
        <taxon>Bacteria</taxon>
        <taxon>Bacillati</taxon>
        <taxon>Actinomycetota</taxon>
        <taxon>Actinomycetes</taxon>
        <taxon>Streptosporangiales</taxon>
        <taxon>Streptosporangiaceae</taxon>
        <taxon>Thermocatellispora</taxon>
    </lineage>
</organism>
<comment type="subcellular location">
    <subcellularLocation>
        <location evidence="1 7">Cell membrane</location>
        <topology evidence="1 7">Multi-pass membrane protein</topology>
    </subcellularLocation>
</comment>
<feature type="transmembrane region" description="Helical" evidence="7">
    <location>
        <begin position="126"/>
        <end position="146"/>
    </location>
</feature>
<evidence type="ECO:0000256" key="3">
    <source>
        <dbReference type="ARBA" id="ARBA00022475"/>
    </source>
</evidence>
<dbReference type="InterPro" id="IPR000515">
    <property type="entry name" value="MetI-like"/>
</dbReference>
<dbReference type="EMBL" id="JACHGN010000002">
    <property type="protein sequence ID" value="MBB5131453.1"/>
    <property type="molecule type" value="Genomic_DNA"/>
</dbReference>
<keyword evidence="4 7" id="KW-0812">Transmembrane</keyword>
<proteinExistence type="inferred from homology"/>
<dbReference type="InterPro" id="IPR035906">
    <property type="entry name" value="MetI-like_sf"/>
</dbReference>
<dbReference type="AlphaFoldDB" id="A0A840P0J6"/>
<sequence length="314" mass="33978">MAVQTPSRPSVSIRAGAGGRPARRGARSQFWIALAPALLLYGVFTLWPIIEVVLASVTDARDLTGESSFVGVDNFMRMFTDDPDLLNATVNTGIYAFFRIVVQTVLAFGIAVLLNKKMALGNVYRAIFFAPIVISPVAIVFTWSFMFDPTSGTINTTLRDLGLGSLAQDWLGDFDLALYSVILVDIWSSIGFSIVIFMAGLSTIPAEVTEAARVDGANAWHTLRHITIPLMRPTTALVLVLAVNGALRAFDTVYLMTKGGPGGATELYMTRVFDEGFAYNHFGYASSMAVVVIVALVGVAYLQNRFDSQVGKGR</sequence>